<evidence type="ECO:0000256" key="4">
    <source>
        <dbReference type="ARBA" id="ARBA00022574"/>
    </source>
</evidence>
<evidence type="ECO:0000256" key="5">
    <source>
        <dbReference type="ARBA" id="ARBA00022737"/>
    </source>
</evidence>
<dbReference type="SMART" id="SM01166">
    <property type="entry name" value="DUF1899"/>
    <property type="match status" value="1"/>
</dbReference>
<evidence type="ECO:0000313" key="11">
    <source>
        <dbReference type="EMBL" id="TRY97272.1"/>
    </source>
</evidence>
<protein>
    <recommendedName>
        <fullName evidence="9">Coronin</fullName>
    </recommendedName>
</protein>
<comment type="function">
    <text evidence="7">F-actin regulator involved in anterograde Golgi to endosome transport: upon ubiquitination via 'Lys-33'-linked ubiquitin chains by the BCR(KLHL20) E3 ubiquitin ligase complex, interacts with EPS15 and localizes to the trans-Golgi network, where it promotes actin polymerization, thereby facilitating post-Golgi trafficking. May play a role in the maintenance of the Golgi apparatus morphology.</text>
</comment>
<dbReference type="Pfam" id="PF00400">
    <property type="entry name" value="WD40"/>
    <property type="match status" value="1"/>
</dbReference>
<evidence type="ECO:0000313" key="12">
    <source>
        <dbReference type="Proteomes" id="UP000316079"/>
    </source>
</evidence>
<evidence type="ECO:0000256" key="7">
    <source>
        <dbReference type="ARBA" id="ARBA00024838"/>
    </source>
</evidence>
<evidence type="ECO:0000256" key="2">
    <source>
        <dbReference type="ARBA" id="ARBA00009482"/>
    </source>
</evidence>
<feature type="domain" description="DUF1899" evidence="10">
    <location>
        <begin position="82"/>
        <end position="144"/>
    </location>
</feature>
<evidence type="ECO:0000259" key="10">
    <source>
        <dbReference type="SMART" id="SM01166"/>
    </source>
</evidence>
<dbReference type="PANTHER" id="PTHR10856:SF20">
    <property type="entry name" value="CORONIN-7"/>
    <property type="match status" value="1"/>
</dbReference>
<comment type="caution">
    <text evidence="11">The sequence shown here is derived from an EMBL/GenBank/DDBJ whole genome shotgun (WGS) entry which is preliminary data.</text>
</comment>
<dbReference type="Pfam" id="PF08953">
    <property type="entry name" value="DUF1899"/>
    <property type="match status" value="1"/>
</dbReference>
<dbReference type="SMART" id="SM00320">
    <property type="entry name" value="WD40"/>
    <property type="match status" value="2"/>
</dbReference>
<comment type="subcellular location">
    <subcellularLocation>
        <location evidence="1">Cytoplasm</location>
    </subcellularLocation>
</comment>
<keyword evidence="4 8" id="KW-0853">WD repeat</keyword>
<dbReference type="InterPro" id="IPR015505">
    <property type="entry name" value="Coronin"/>
</dbReference>
<proteinExistence type="inferred from homology"/>
<dbReference type="GO" id="GO:0003779">
    <property type="term" value="F:actin binding"/>
    <property type="evidence" value="ECO:0007669"/>
    <property type="project" value="UniProtKB-KW"/>
</dbReference>
<accession>A0A553R519</accession>
<sequence>MPLNVTALPVPPGSPPRGVHISRPHNLEKLLYEAAQVIGSRHLCVAITHPLRRPDSGGITRASETPGRLDLTGVREELTMNRFKTSKYKNTTPKIPKKDGWIANVRGGFFSSQGRHITSSCSLVAFNTDHAGGGTVGLSSVAPGADGRWTLVQISCHTDLVTDLDFSPFDDALLATCSADQTVKLWRVCDPRSDPDPPSNPTQTLSPGDGRLELLLFHPTASNLLSLGSERGVQLWDCTRDAALTGEHTLVHQRKLES</sequence>
<dbReference type="PROSITE" id="PS50294">
    <property type="entry name" value="WD_REPEATS_REGION"/>
    <property type="match status" value="1"/>
</dbReference>
<dbReference type="PROSITE" id="PS50082">
    <property type="entry name" value="WD_REPEATS_2"/>
    <property type="match status" value="1"/>
</dbReference>
<keyword evidence="6" id="KW-0009">Actin-binding</keyword>
<dbReference type="STRING" id="623744.A0A553R519"/>
<evidence type="ECO:0000256" key="6">
    <source>
        <dbReference type="ARBA" id="ARBA00023203"/>
    </source>
</evidence>
<dbReference type="SUPFAM" id="SSF50978">
    <property type="entry name" value="WD40 repeat-like"/>
    <property type="match status" value="1"/>
</dbReference>
<dbReference type="InterPro" id="IPR036322">
    <property type="entry name" value="WD40_repeat_dom_sf"/>
</dbReference>
<dbReference type="GO" id="GO:0005737">
    <property type="term" value="C:cytoplasm"/>
    <property type="evidence" value="ECO:0007669"/>
    <property type="project" value="UniProtKB-SubCell"/>
</dbReference>
<dbReference type="EMBL" id="SRMA01025234">
    <property type="protein sequence ID" value="TRY97272.1"/>
    <property type="molecule type" value="Genomic_DNA"/>
</dbReference>
<keyword evidence="3" id="KW-0963">Cytoplasm</keyword>
<name>A0A553R519_9TELE</name>
<dbReference type="PANTHER" id="PTHR10856">
    <property type="entry name" value="CORONIN"/>
    <property type="match status" value="1"/>
</dbReference>
<evidence type="ECO:0000256" key="8">
    <source>
        <dbReference type="PROSITE-ProRule" id="PRU00221"/>
    </source>
</evidence>
<evidence type="ECO:0000256" key="9">
    <source>
        <dbReference type="RuleBase" id="RU280818"/>
    </source>
</evidence>
<evidence type="ECO:0000256" key="1">
    <source>
        <dbReference type="ARBA" id="ARBA00004496"/>
    </source>
</evidence>
<keyword evidence="5 9" id="KW-0677">Repeat</keyword>
<gene>
    <name evidence="11" type="ORF">DNTS_020571</name>
</gene>
<evidence type="ECO:0000256" key="3">
    <source>
        <dbReference type="ARBA" id="ARBA00022490"/>
    </source>
</evidence>
<dbReference type="AlphaFoldDB" id="A0A553R519"/>
<dbReference type="Gene3D" id="2.130.10.10">
    <property type="entry name" value="YVTN repeat-like/Quinoprotein amine dehydrogenase"/>
    <property type="match status" value="1"/>
</dbReference>
<organism evidence="11 12">
    <name type="scientific">Danionella cerebrum</name>
    <dbReference type="NCBI Taxonomy" id="2873325"/>
    <lineage>
        <taxon>Eukaryota</taxon>
        <taxon>Metazoa</taxon>
        <taxon>Chordata</taxon>
        <taxon>Craniata</taxon>
        <taxon>Vertebrata</taxon>
        <taxon>Euteleostomi</taxon>
        <taxon>Actinopterygii</taxon>
        <taxon>Neopterygii</taxon>
        <taxon>Teleostei</taxon>
        <taxon>Ostariophysi</taxon>
        <taxon>Cypriniformes</taxon>
        <taxon>Danionidae</taxon>
        <taxon>Danioninae</taxon>
        <taxon>Danionella</taxon>
    </lineage>
</organism>
<feature type="repeat" description="WD" evidence="8">
    <location>
        <begin position="154"/>
        <end position="188"/>
    </location>
</feature>
<dbReference type="InterPro" id="IPR015943">
    <property type="entry name" value="WD40/YVTN_repeat-like_dom_sf"/>
</dbReference>
<dbReference type="Proteomes" id="UP000316079">
    <property type="component" value="Unassembled WGS sequence"/>
</dbReference>
<dbReference type="InterPro" id="IPR015048">
    <property type="entry name" value="DUF1899"/>
</dbReference>
<dbReference type="OrthoDB" id="1850764at2759"/>
<dbReference type="InterPro" id="IPR001680">
    <property type="entry name" value="WD40_rpt"/>
</dbReference>
<reference evidence="11 12" key="1">
    <citation type="journal article" date="2019" name="Sci. Data">
        <title>Hybrid genome assembly and annotation of Danionella translucida.</title>
        <authorList>
            <person name="Kadobianskyi M."/>
            <person name="Schulze L."/>
            <person name="Schuelke M."/>
            <person name="Judkewitz B."/>
        </authorList>
    </citation>
    <scope>NUCLEOTIDE SEQUENCE [LARGE SCALE GENOMIC DNA]</scope>
    <source>
        <strain evidence="11 12">Bolton</strain>
    </source>
</reference>
<comment type="similarity">
    <text evidence="2 9">Belongs to the WD repeat coronin family.</text>
</comment>
<keyword evidence="12" id="KW-1185">Reference proteome</keyword>